<evidence type="ECO:0000313" key="1">
    <source>
        <dbReference type="EMBL" id="GBN78938.1"/>
    </source>
</evidence>
<name>A0A4Y2RT59_ARAVE</name>
<gene>
    <name evidence="2" type="ORF">AVEN_50734_1</name>
    <name evidence="1" type="ORF">AVEN_83357_1</name>
</gene>
<reference evidence="1 3" key="1">
    <citation type="journal article" date="2019" name="Sci. Rep.">
        <title>Orb-weaving spider Araneus ventricosus genome elucidates the spidroin gene catalogue.</title>
        <authorList>
            <person name="Kono N."/>
            <person name="Nakamura H."/>
            <person name="Ohtoshi R."/>
            <person name="Moran D.A.P."/>
            <person name="Shinohara A."/>
            <person name="Yoshida Y."/>
            <person name="Fujiwara M."/>
            <person name="Mori M."/>
            <person name="Tomita M."/>
            <person name="Arakawa K."/>
        </authorList>
    </citation>
    <scope>NUCLEOTIDE SEQUENCE [LARGE SCALE GENOMIC DNA]</scope>
</reference>
<comment type="caution">
    <text evidence="1">The sequence shown here is derived from an EMBL/GenBank/DDBJ whole genome shotgun (WGS) entry which is preliminary data.</text>
</comment>
<protein>
    <submittedName>
        <fullName evidence="1">Uncharacterized protein</fullName>
    </submittedName>
</protein>
<dbReference type="Proteomes" id="UP000499080">
    <property type="component" value="Unassembled WGS sequence"/>
</dbReference>
<dbReference type="EMBL" id="BGPR01018355">
    <property type="protein sequence ID" value="GBN78942.1"/>
    <property type="molecule type" value="Genomic_DNA"/>
</dbReference>
<evidence type="ECO:0000313" key="2">
    <source>
        <dbReference type="EMBL" id="GBN78942.1"/>
    </source>
</evidence>
<organism evidence="1 3">
    <name type="scientific">Araneus ventricosus</name>
    <name type="common">Orbweaver spider</name>
    <name type="synonym">Epeira ventricosa</name>
    <dbReference type="NCBI Taxonomy" id="182803"/>
    <lineage>
        <taxon>Eukaryota</taxon>
        <taxon>Metazoa</taxon>
        <taxon>Ecdysozoa</taxon>
        <taxon>Arthropoda</taxon>
        <taxon>Chelicerata</taxon>
        <taxon>Arachnida</taxon>
        <taxon>Araneae</taxon>
        <taxon>Araneomorphae</taxon>
        <taxon>Entelegynae</taxon>
        <taxon>Araneoidea</taxon>
        <taxon>Araneidae</taxon>
        <taxon>Araneus</taxon>
    </lineage>
</organism>
<dbReference type="AlphaFoldDB" id="A0A4Y2RT59"/>
<sequence>MVMSIQVQCNVIHFLYKEGLKTSEIFRRMQVMYGELEHSASNEELGSSGRPSFSDKTRCISLDLDSSPQSIAKQFLVFPLGNIGSPALQYGFITL</sequence>
<keyword evidence="3" id="KW-1185">Reference proteome</keyword>
<evidence type="ECO:0000313" key="3">
    <source>
        <dbReference type="Proteomes" id="UP000499080"/>
    </source>
</evidence>
<proteinExistence type="predicted"/>
<dbReference type="EMBL" id="BGPR01018354">
    <property type="protein sequence ID" value="GBN78938.1"/>
    <property type="molecule type" value="Genomic_DNA"/>
</dbReference>
<accession>A0A4Y2RT59</accession>